<reference evidence="2 3" key="1">
    <citation type="submission" date="2018-05" db="EMBL/GenBank/DDBJ databases">
        <title>Annotation of the Mycoplasma phocidae genome.</title>
        <authorList>
            <person name="Brown D.R."/>
            <person name="Kutish G.F."/>
            <person name="Frasca S.Jr."/>
        </authorList>
    </citation>
    <scope>NUCLEOTIDE SEQUENCE [LARGE SCALE GENOMIC DNA]</scope>
    <source>
        <strain evidence="2 3">105</strain>
    </source>
</reference>
<evidence type="ECO:0000313" key="2">
    <source>
        <dbReference type="EMBL" id="AXE61012.1"/>
    </source>
</evidence>
<dbReference type="EMBL" id="CP029295">
    <property type="protein sequence ID" value="AXE61012.1"/>
    <property type="molecule type" value="Genomic_DNA"/>
</dbReference>
<sequence length="552" mass="64960">MIKKLKNLPKIIKLLKNEKKANSSNMQEVKIPEKYDVSFIILWLISIILIFVAAVFLIFIIAKKRYAKIQNSEGYISLTVDLKKSRIKINNDTAIKNADPWFFKKTNLSSGQWIKLSDFLNCLPKEIKEKIEGLIQAKKTEKIHFSIVDNKISQIESFIKLQINNFENDTANCFLEWKNFSVKDEKVFQEIADDTEYLFNSKNKYYAVAFILNVDNISRVENFMNLFKKICAFNEIFNIKPILQWNKLFFVFPSEIFSPNDARISIDQIVAIAKQYVKCYSHIVILNNQILNNINNEKLEMLFDYIKIKYMDEKQIKLIEINNELWEEEEFKSFENEYKNLENSINDLSLIDSEEIWFKTFSNKKIVSKKLSFRNKFLKLNNNNLNTTKTLDIYKNFILNFYSGIDKYKSNNTLVFVEDFILSYIGADKIIATSEKWKNLIQIVEFGNLNSSTKLKIALEKKLKNERVNLTLKINKINEPIINLISPWIKFVWIGKNITAKLSDPATLLLLNSLFKKAAQHNIKIVLEKLNYKLYKKVLHKYKENIIYTNID</sequence>
<evidence type="ECO:0000313" key="3">
    <source>
        <dbReference type="Proteomes" id="UP000252477"/>
    </source>
</evidence>
<gene>
    <name evidence="2" type="ORF">DA803_02875</name>
</gene>
<dbReference type="NCBIfam" id="NF045955">
    <property type="entry name" value="MHO_4530_fam"/>
    <property type="match status" value="1"/>
</dbReference>
<evidence type="ECO:0000256" key="1">
    <source>
        <dbReference type="SAM" id="Phobius"/>
    </source>
</evidence>
<protein>
    <submittedName>
        <fullName evidence="2">Uncharacterized protein</fullName>
    </submittedName>
</protein>
<organism evidence="2 3">
    <name type="scientific">[Mycoplasma] phocae</name>
    <dbReference type="NCBI Taxonomy" id="142651"/>
    <lineage>
        <taxon>Bacteria</taxon>
        <taxon>Bacillati</taxon>
        <taxon>Mycoplasmatota</taxon>
        <taxon>Mycoplasmoidales</taxon>
        <taxon>Metamycoplasmataceae</taxon>
        <taxon>Metamycoplasma</taxon>
    </lineage>
</organism>
<dbReference type="KEGG" id="mpho:DA803_02875"/>
<proteinExistence type="predicted"/>
<dbReference type="AlphaFoldDB" id="A0A2Z5IQV2"/>
<keyword evidence="1" id="KW-1133">Transmembrane helix</keyword>
<dbReference type="Proteomes" id="UP000252477">
    <property type="component" value="Chromosome"/>
</dbReference>
<feature type="transmembrane region" description="Helical" evidence="1">
    <location>
        <begin position="40"/>
        <end position="62"/>
    </location>
</feature>
<keyword evidence="3" id="KW-1185">Reference proteome</keyword>
<name>A0A2Z5IQV2_9BACT</name>
<keyword evidence="1" id="KW-0472">Membrane</keyword>
<accession>A0A2Z5IQV2</accession>
<keyword evidence="1" id="KW-0812">Transmembrane</keyword>